<evidence type="ECO:0000313" key="4">
    <source>
        <dbReference type="EMBL" id="KAF7283473.1"/>
    </source>
</evidence>
<comment type="caution">
    <text evidence="4">The sequence shown here is derived from an EMBL/GenBank/DDBJ whole genome shotgun (WGS) entry which is preliminary data.</text>
</comment>
<evidence type="ECO:0000259" key="3">
    <source>
        <dbReference type="PROSITE" id="PS50041"/>
    </source>
</evidence>
<sequence length="199" mass="23329">MREERLLEIPDQNLCDQRVIHEKGPDGKGYYFSWRDPTLTSTEKDWLIARNYCRKRCMETISLETSVENDWIKEWLVKDNVKYIWTSGRKCDFPGCTRPDLQPAAINGWFWTGSLEKLSPSTNREQNDWSETGEIGKPQPDNKEGEEGGSYENCLAILNQLNNDGVHWHDVACHHLKPWVCEENIQLMRYAKYAEIIEF</sequence>
<name>A0A834IR22_RHYFE</name>
<dbReference type="Gene3D" id="3.10.100.10">
    <property type="entry name" value="Mannose-Binding Protein A, subunit A"/>
    <property type="match status" value="1"/>
</dbReference>
<dbReference type="PROSITE" id="PS00615">
    <property type="entry name" value="C_TYPE_LECTIN_1"/>
    <property type="match status" value="1"/>
</dbReference>
<keyword evidence="1" id="KW-1015">Disulfide bond</keyword>
<dbReference type="InterPro" id="IPR016186">
    <property type="entry name" value="C-type_lectin-like/link_sf"/>
</dbReference>
<feature type="region of interest" description="Disordered" evidence="2">
    <location>
        <begin position="118"/>
        <end position="148"/>
    </location>
</feature>
<proteinExistence type="predicted"/>
<accession>A0A834IR22</accession>
<dbReference type="OrthoDB" id="8950604at2759"/>
<feature type="domain" description="C-type lectin" evidence="3">
    <location>
        <begin position="25"/>
        <end position="182"/>
    </location>
</feature>
<evidence type="ECO:0000256" key="2">
    <source>
        <dbReference type="SAM" id="MobiDB-lite"/>
    </source>
</evidence>
<dbReference type="SMART" id="SM00034">
    <property type="entry name" value="CLECT"/>
    <property type="match status" value="1"/>
</dbReference>
<dbReference type="PANTHER" id="PTHR21407">
    <property type="entry name" value="RE43931P-RELATED"/>
    <property type="match status" value="1"/>
</dbReference>
<gene>
    <name evidence="4" type="ORF">GWI33_000556</name>
</gene>
<dbReference type="SUPFAM" id="SSF56436">
    <property type="entry name" value="C-type lectin-like"/>
    <property type="match status" value="1"/>
</dbReference>
<dbReference type="InterPro" id="IPR018378">
    <property type="entry name" value="C-type_lectin_CS"/>
</dbReference>
<dbReference type="InterPro" id="IPR001304">
    <property type="entry name" value="C-type_lectin-like"/>
</dbReference>
<dbReference type="EMBL" id="JAACXV010000107">
    <property type="protein sequence ID" value="KAF7283473.1"/>
    <property type="molecule type" value="Genomic_DNA"/>
</dbReference>
<organism evidence="4 5">
    <name type="scientific">Rhynchophorus ferrugineus</name>
    <name type="common">Red palm weevil</name>
    <name type="synonym">Curculio ferrugineus</name>
    <dbReference type="NCBI Taxonomy" id="354439"/>
    <lineage>
        <taxon>Eukaryota</taxon>
        <taxon>Metazoa</taxon>
        <taxon>Ecdysozoa</taxon>
        <taxon>Arthropoda</taxon>
        <taxon>Hexapoda</taxon>
        <taxon>Insecta</taxon>
        <taxon>Pterygota</taxon>
        <taxon>Neoptera</taxon>
        <taxon>Endopterygota</taxon>
        <taxon>Coleoptera</taxon>
        <taxon>Polyphaga</taxon>
        <taxon>Cucujiformia</taxon>
        <taxon>Curculionidae</taxon>
        <taxon>Dryophthorinae</taxon>
        <taxon>Rhynchophorus</taxon>
    </lineage>
</organism>
<evidence type="ECO:0000256" key="1">
    <source>
        <dbReference type="ARBA" id="ARBA00023157"/>
    </source>
</evidence>
<dbReference type="PANTHER" id="PTHR21407:SF3">
    <property type="entry name" value="LD12305P"/>
    <property type="match status" value="1"/>
</dbReference>
<dbReference type="CDD" id="cd00037">
    <property type="entry name" value="CLECT"/>
    <property type="match status" value="1"/>
</dbReference>
<keyword evidence="5" id="KW-1185">Reference proteome</keyword>
<dbReference type="AlphaFoldDB" id="A0A834IR22"/>
<reference evidence="4" key="1">
    <citation type="submission" date="2020-08" db="EMBL/GenBank/DDBJ databases">
        <title>Genome sequencing and assembly of the red palm weevil Rhynchophorus ferrugineus.</title>
        <authorList>
            <person name="Dias G.B."/>
            <person name="Bergman C.M."/>
            <person name="Manee M."/>
        </authorList>
    </citation>
    <scope>NUCLEOTIDE SEQUENCE</scope>
    <source>
        <strain evidence="4">AA-2017</strain>
        <tissue evidence="4">Whole larva</tissue>
    </source>
</reference>
<dbReference type="PROSITE" id="PS50041">
    <property type="entry name" value="C_TYPE_LECTIN_2"/>
    <property type="match status" value="1"/>
</dbReference>
<evidence type="ECO:0000313" key="5">
    <source>
        <dbReference type="Proteomes" id="UP000625711"/>
    </source>
</evidence>
<dbReference type="Proteomes" id="UP000625711">
    <property type="component" value="Unassembled WGS sequence"/>
</dbReference>
<protein>
    <recommendedName>
        <fullName evidence="3">C-type lectin domain-containing protein</fullName>
    </recommendedName>
</protein>
<dbReference type="InterPro" id="IPR016187">
    <property type="entry name" value="CTDL_fold"/>
</dbReference>